<comment type="caution">
    <text evidence="1">The sequence shown here is derived from an EMBL/GenBank/DDBJ whole genome shotgun (WGS) entry which is preliminary data.</text>
</comment>
<organism evidence="1 2">
    <name type="scientific">Pseudomonas quercus</name>
    <dbReference type="NCBI Taxonomy" id="2722792"/>
    <lineage>
        <taxon>Bacteria</taxon>
        <taxon>Pseudomonadati</taxon>
        <taxon>Pseudomonadota</taxon>
        <taxon>Gammaproteobacteria</taxon>
        <taxon>Pseudomonadales</taxon>
        <taxon>Pseudomonadaceae</taxon>
        <taxon>Pseudomonas</taxon>
    </lineage>
</organism>
<sequence>MMSVFVVVMSMCTASEGCLDEQKPTTYASRAECLETMATMPVSRGVKYRCAATPQFMVSEARKATRTHLVTTASEAPIKP</sequence>
<dbReference type="Proteomes" id="UP000746535">
    <property type="component" value="Unassembled WGS sequence"/>
</dbReference>
<evidence type="ECO:0008006" key="3">
    <source>
        <dbReference type="Google" id="ProtNLM"/>
    </source>
</evidence>
<name>A0ABX0YBH3_9PSED</name>
<evidence type="ECO:0000313" key="1">
    <source>
        <dbReference type="EMBL" id="NJO99753.1"/>
    </source>
</evidence>
<proteinExistence type="predicted"/>
<evidence type="ECO:0000313" key="2">
    <source>
        <dbReference type="Proteomes" id="UP000746535"/>
    </source>
</evidence>
<gene>
    <name evidence="1" type="ORF">HBH25_02595</name>
</gene>
<keyword evidence="2" id="KW-1185">Reference proteome</keyword>
<reference evidence="1 2" key="1">
    <citation type="submission" date="2020-03" db="EMBL/GenBank/DDBJ databases">
        <authorList>
            <person name="Wang L."/>
            <person name="He N."/>
            <person name="Li Y."/>
            <person name="Fang Y."/>
            <person name="Zhang F."/>
        </authorList>
    </citation>
    <scope>NUCLEOTIDE SEQUENCE [LARGE SCALE GENOMIC DNA]</scope>
    <source>
        <strain evidence="2">hsmgli-8</strain>
    </source>
</reference>
<protein>
    <recommendedName>
        <fullName evidence="3">Secreted protein</fullName>
    </recommendedName>
</protein>
<dbReference type="EMBL" id="JAAVJI010000001">
    <property type="protein sequence ID" value="NJO99753.1"/>
    <property type="molecule type" value="Genomic_DNA"/>
</dbReference>
<dbReference type="RefSeq" id="WP_168081178.1">
    <property type="nucleotide sequence ID" value="NZ_JAAVJI010000001.1"/>
</dbReference>
<accession>A0ABX0YBH3</accession>